<accession>A0A7V2AZE6</accession>
<dbReference type="GO" id="GO:0006310">
    <property type="term" value="P:DNA recombination"/>
    <property type="evidence" value="ECO:0007669"/>
    <property type="project" value="UniProtKB-UniRule"/>
</dbReference>
<comment type="subunit">
    <text evidence="2">Homotetramer.</text>
</comment>
<dbReference type="HAMAP" id="MF_00984">
    <property type="entry name" value="SSB"/>
    <property type="match status" value="1"/>
</dbReference>
<dbReference type="NCBIfam" id="TIGR00621">
    <property type="entry name" value="ssb"/>
    <property type="match status" value="1"/>
</dbReference>
<keyword evidence="2" id="KW-0234">DNA repair</keyword>
<evidence type="ECO:0000313" key="5">
    <source>
        <dbReference type="EMBL" id="HER95463.1"/>
    </source>
</evidence>
<comment type="caution">
    <text evidence="5">The sequence shown here is derived from an EMBL/GenBank/DDBJ whole genome shotgun (WGS) entry which is preliminary data.</text>
</comment>
<keyword evidence="2" id="KW-0227">DNA damage</keyword>
<dbReference type="GO" id="GO:0003697">
    <property type="term" value="F:single-stranded DNA binding"/>
    <property type="evidence" value="ECO:0007669"/>
    <property type="project" value="UniProtKB-UniRule"/>
</dbReference>
<evidence type="ECO:0000256" key="3">
    <source>
        <dbReference type="RuleBase" id="RU000524"/>
    </source>
</evidence>
<dbReference type="InterPro" id="IPR012340">
    <property type="entry name" value="NA-bd_OB-fold"/>
</dbReference>
<sequence length="169" mass="18977">MARSINKVILVGNLGQDPEVRYTPSGTAVCNMRLATNEAYRDPEGNLVERTEWHNLVAWGRLAEICSQYLRKGSKIYVEGSLQTRSWEDREGNTRYTTEIKIREMVMLDGRGEAIPDVDVATEGPIGKAEAKASARPATSTARRQQRPEPEPEAFEDDYTFGPDDDLPF</sequence>
<feature type="region of interest" description="Disordered" evidence="4">
    <location>
        <begin position="122"/>
        <end position="169"/>
    </location>
</feature>
<evidence type="ECO:0000256" key="2">
    <source>
        <dbReference type="HAMAP-Rule" id="MF_00984"/>
    </source>
</evidence>
<protein>
    <recommendedName>
        <fullName evidence="2 3">Single-stranded DNA-binding protein</fullName>
        <shortName evidence="2">SSB</shortName>
    </recommendedName>
</protein>
<dbReference type="EMBL" id="DSGB01000003">
    <property type="protein sequence ID" value="HER95463.1"/>
    <property type="molecule type" value="Genomic_DNA"/>
</dbReference>
<keyword evidence="1 2" id="KW-0238">DNA-binding</keyword>
<proteinExistence type="inferred from homology"/>
<evidence type="ECO:0000256" key="4">
    <source>
        <dbReference type="SAM" id="MobiDB-lite"/>
    </source>
</evidence>
<reference evidence="5" key="1">
    <citation type="journal article" date="2020" name="mSystems">
        <title>Genome- and Community-Level Interaction Insights into Carbon Utilization and Element Cycling Functions of Hydrothermarchaeota in Hydrothermal Sediment.</title>
        <authorList>
            <person name="Zhou Z."/>
            <person name="Liu Y."/>
            <person name="Xu W."/>
            <person name="Pan J."/>
            <person name="Luo Z.H."/>
            <person name="Li M."/>
        </authorList>
    </citation>
    <scope>NUCLEOTIDE SEQUENCE [LARGE SCALE GENOMIC DNA]</scope>
    <source>
        <strain evidence="5">SpSt-143</strain>
    </source>
</reference>
<dbReference type="PROSITE" id="PS50935">
    <property type="entry name" value="SSB"/>
    <property type="match status" value="1"/>
</dbReference>
<dbReference type="PANTHER" id="PTHR10302">
    <property type="entry name" value="SINGLE-STRANDED DNA-BINDING PROTEIN"/>
    <property type="match status" value="1"/>
</dbReference>
<dbReference type="SUPFAM" id="SSF50249">
    <property type="entry name" value="Nucleic acid-binding proteins"/>
    <property type="match status" value="1"/>
</dbReference>
<organism evidence="5">
    <name type="scientific">Rhodothermus marinus</name>
    <name type="common">Rhodothermus obamensis</name>
    <dbReference type="NCBI Taxonomy" id="29549"/>
    <lineage>
        <taxon>Bacteria</taxon>
        <taxon>Pseudomonadati</taxon>
        <taxon>Rhodothermota</taxon>
        <taxon>Rhodothermia</taxon>
        <taxon>Rhodothermales</taxon>
        <taxon>Rhodothermaceae</taxon>
        <taxon>Rhodothermus</taxon>
    </lineage>
</organism>
<gene>
    <name evidence="5" type="ORF">ENO59_02950</name>
</gene>
<evidence type="ECO:0000256" key="1">
    <source>
        <dbReference type="ARBA" id="ARBA00023125"/>
    </source>
</evidence>
<dbReference type="Gene3D" id="2.40.50.140">
    <property type="entry name" value="Nucleic acid-binding proteins"/>
    <property type="match status" value="1"/>
</dbReference>
<dbReference type="GO" id="GO:0009295">
    <property type="term" value="C:nucleoid"/>
    <property type="evidence" value="ECO:0007669"/>
    <property type="project" value="TreeGrafter"/>
</dbReference>
<name>A0A7V2AZE6_RHOMR</name>
<dbReference type="GO" id="GO:0006281">
    <property type="term" value="P:DNA repair"/>
    <property type="evidence" value="ECO:0007669"/>
    <property type="project" value="UniProtKB-UniRule"/>
</dbReference>
<dbReference type="Pfam" id="PF00436">
    <property type="entry name" value="SSB"/>
    <property type="match status" value="1"/>
</dbReference>
<feature type="compositionally biased region" description="Low complexity" evidence="4">
    <location>
        <begin position="134"/>
        <end position="143"/>
    </location>
</feature>
<dbReference type="CDD" id="cd04496">
    <property type="entry name" value="SSB_OBF"/>
    <property type="match status" value="1"/>
</dbReference>
<dbReference type="AlphaFoldDB" id="A0A7V2AZE6"/>
<dbReference type="InterPro" id="IPR000424">
    <property type="entry name" value="Primosome_PriB/ssb"/>
</dbReference>
<dbReference type="PANTHER" id="PTHR10302:SF27">
    <property type="entry name" value="SINGLE-STRANDED DNA-BINDING PROTEIN"/>
    <property type="match status" value="1"/>
</dbReference>
<feature type="short sequence motif" description="Important for interaction with partner proteins" evidence="2">
    <location>
        <begin position="164"/>
        <end position="169"/>
    </location>
</feature>
<comment type="function">
    <text evidence="2">Plays an important role in DNA replication, recombination and repair. Binds to ssDNA and to an array of partner proteins to recruit them to their sites of action during DNA metabolism.</text>
</comment>
<comment type="caution">
    <text evidence="2">Lacks conserved residue(s) required for the propagation of feature annotation.</text>
</comment>
<feature type="compositionally biased region" description="Acidic residues" evidence="4">
    <location>
        <begin position="151"/>
        <end position="169"/>
    </location>
</feature>
<keyword evidence="2" id="KW-0233">DNA recombination</keyword>
<dbReference type="InterPro" id="IPR011344">
    <property type="entry name" value="ssDNA-bd"/>
</dbReference>
<keyword evidence="2" id="KW-0235">DNA replication</keyword>
<dbReference type="GO" id="GO:0006260">
    <property type="term" value="P:DNA replication"/>
    <property type="evidence" value="ECO:0007669"/>
    <property type="project" value="UniProtKB-UniRule"/>
</dbReference>